<evidence type="ECO:0000313" key="5">
    <source>
        <dbReference type="EMBL" id="KTQ84424.1"/>
    </source>
</evidence>
<dbReference type="Gene3D" id="3.40.50.1360">
    <property type="match status" value="1"/>
</dbReference>
<keyword evidence="2" id="KW-0805">Transcription regulation</keyword>
<dbReference type="InterPro" id="IPR036388">
    <property type="entry name" value="WH-like_DNA-bd_sf"/>
</dbReference>
<dbReference type="SUPFAM" id="SSF46785">
    <property type="entry name" value="Winged helix' DNA-binding domain"/>
    <property type="match status" value="1"/>
</dbReference>
<dbReference type="Pfam" id="PF00455">
    <property type="entry name" value="DeoRC"/>
    <property type="match status" value="1"/>
</dbReference>
<dbReference type="PATRIC" id="fig|401562.3.peg.4788"/>
<dbReference type="InterPro" id="IPR037171">
    <property type="entry name" value="NagB/RpiA_transferase-like"/>
</dbReference>
<dbReference type="Gene3D" id="1.10.10.10">
    <property type="entry name" value="Winged helix-like DNA-binding domain superfamily/Winged helix DNA-binding domain"/>
    <property type="match status" value="1"/>
</dbReference>
<evidence type="ECO:0000256" key="3">
    <source>
        <dbReference type="ARBA" id="ARBA00023163"/>
    </source>
</evidence>
<dbReference type="SMART" id="SM00420">
    <property type="entry name" value="HTH_DEOR"/>
    <property type="match status" value="1"/>
</dbReference>
<reference evidence="5 6" key="1">
    <citation type="journal article" date="2016" name="Front. Microbiol.">
        <title>Genomic Resource of Rice Seed Associated Bacteria.</title>
        <authorList>
            <person name="Midha S."/>
            <person name="Bansal K."/>
            <person name="Sharma S."/>
            <person name="Kumar N."/>
            <person name="Patil P.P."/>
            <person name="Chaudhry V."/>
            <person name="Patil P.B."/>
        </authorList>
    </citation>
    <scope>NUCLEOTIDE SEQUENCE [LARGE SCALE GENOMIC DNA]</scope>
    <source>
        <strain evidence="5 6">NS226</strain>
    </source>
</reference>
<dbReference type="Pfam" id="PF08220">
    <property type="entry name" value="HTH_DeoR"/>
    <property type="match status" value="1"/>
</dbReference>
<sequence>MGKGDDRREEIATYVIARGQVRIDDMAEHFGVSRMTIHRHIDQLASQGVLRKLHGAVSAQPTGIYESLYRYRETVATSEKRALAKAALALIEPGQVVMLDDSSTAGALAPHLSERAPLTVITNSLSAAQHLKQIDGIDLIGLGGQYHRTYDALIGHVCESAIVRLRADILVCSASAVSGTSAFIQDGQVVRAKQAMMAACASRLLLLDTTKFGKSALHHFADLSDFDAVLVPRHLGEEPRRALEAAGVPLRLVETD</sequence>
<dbReference type="EMBL" id="LDPZ01000073">
    <property type="protein sequence ID" value="KTQ84424.1"/>
    <property type="molecule type" value="Genomic_DNA"/>
</dbReference>
<dbReference type="GO" id="GO:0003700">
    <property type="term" value="F:DNA-binding transcription factor activity"/>
    <property type="evidence" value="ECO:0007669"/>
    <property type="project" value="InterPro"/>
</dbReference>
<dbReference type="PANTHER" id="PTHR30363">
    <property type="entry name" value="HTH-TYPE TRANSCRIPTIONAL REGULATOR SRLR-RELATED"/>
    <property type="match status" value="1"/>
</dbReference>
<dbReference type="InterPro" id="IPR001034">
    <property type="entry name" value="DeoR_HTH"/>
</dbReference>
<accession>A0A175R3B4</accession>
<evidence type="ECO:0000313" key="6">
    <source>
        <dbReference type="Proteomes" id="UP000078272"/>
    </source>
</evidence>
<gene>
    <name evidence="5" type="ORF">NS226_21655</name>
</gene>
<dbReference type="RefSeq" id="WP_058636713.1">
    <property type="nucleotide sequence ID" value="NZ_LDPZ01000073.1"/>
</dbReference>
<proteinExistence type="predicted"/>
<dbReference type="SMART" id="SM01134">
    <property type="entry name" value="DeoRC"/>
    <property type="match status" value="1"/>
</dbReference>
<name>A0A175R3B4_9HYPH</name>
<dbReference type="InterPro" id="IPR036390">
    <property type="entry name" value="WH_DNA-bd_sf"/>
</dbReference>
<feature type="domain" description="HTH deoR-type" evidence="4">
    <location>
        <begin position="4"/>
        <end position="59"/>
    </location>
</feature>
<dbReference type="SUPFAM" id="SSF100950">
    <property type="entry name" value="NagB/RpiA/CoA transferase-like"/>
    <property type="match status" value="1"/>
</dbReference>
<dbReference type="PANTHER" id="PTHR30363:SF4">
    <property type="entry name" value="GLYCEROL-3-PHOSPHATE REGULON REPRESSOR"/>
    <property type="match status" value="1"/>
</dbReference>
<evidence type="ECO:0000256" key="2">
    <source>
        <dbReference type="ARBA" id="ARBA00023015"/>
    </source>
</evidence>
<dbReference type="Proteomes" id="UP000078272">
    <property type="component" value="Unassembled WGS sequence"/>
</dbReference>
<organism evidence="5 6">
    <name type="scientific">Aureimonas ureilytica</name>
    <dbReference type="NCBI Taxonomy" id="401562"/>
    <lineage>
        <taxon>Bacteria</taxon>
        <taxon>Pseudomonadati</taxon>
        <taxon>Pseudomonadota</taxon>
        <taxon>Alphaproteobacteria</taxon>
        <taxon>Hyphomicrobiales</taxon>
        <taxon>Aurantimonadaceae</taxon>
        <taxon>Aureimonas</taxon>
    </lineage>
</organism>
<comment type="caution">
    <text evidence="5">The sequence shown here is derived from an EMBL/GenBank/DDBJ whole genome shotgun (WGS) entry which is preliminary data.</text>
</comment>
<keyword evidence="3" id="KW-0804">Transcription</keyword>
<dbReference type="PRINTS" id="PR00037">
    <property type="entry name" value="HTHLACR"/>
</dbReference>
<evidence type="ECO:0000256" key="1">
    <source>
        <dbReference type="ARBA" id="ARBA00022491"/>
    </source>
</evidence>
<protein>
    <submittedName>
        <fullName evidence="5">DeoR faimly transcriptional regulator</fullName>
    </submittedName>
</protein>
<dbReference type="InterPro" id="IPR014036">
    <property type="entry name" value="DeoR-like_C"/>
</dbReference>
<dbReference type="AlphaFoldDB" id="A0A175R3B4"/>
<dbReference type="OrthoDB" id="31600at2"/>
<keyword evidence="1" id="KW-0678">Repressor</keyword>
<evidence type="ECO:0000259" key="4">
    <source>
        <dbReference type="PROSITE" id="PS51000"/>
    </source>
</evidence>
<dbReference type="PROSITE" id="PS51000">
    <property type="entry name" value="HTH_DEOR_2"/>
    <property type="match status" value="1"/>
</dbReference>
<dbReference type="InterPro" id="IPR050313">
    <property type="entry name" value="Carb_Metab_HTH_regulators"/>
</dbReference>
<dbReference type="STRING" id="401562.NS365_08590"/>